<keyword evidence="5" id="KW-0255">Endonuclease</keyword>
<evidence type="ECO:0000256" key="1">
    <source>
        <dbReference type="ARBA" id="ARBA00003293"/>
    </source>
</evidence>
<keyword evidence="4" id="KW-0540">Nuclease</keyword>
<dbReference type="InterPro" id="IPR008766">
    <property type="entry name" value="Replication_gene_A-like"/>
</dbReference>
<dbReference type="Proteomes" id="UP001529514">
    <property type="component" value="Chromosome"/>
</dbReference>
<evidence type="ECO:0000256" key="2">
    <source>
        <dbReference type="ARBA" id="ARBA00009260"/>
    </source>
</evidence>
<evidence type="ECO:0000256" key="5">
    <source>
        <dbReference type="ARBA" id="ARBA00022759"/>
    </source>
</evidence>
<organism evidence="8 9">
    <name type="scientific">Xenorhabdus taiwanensis</name>
    <dbReference type="NCBI Taxonomy" id="3085177"/>
    <lineage>
        <taxon>Bacteria</taxon>
        <taxon>Pseudomonadati</taxon>
        <taxon>Pseudomonadota</taxon>
        <taxon>Gammaproteobacteria</taxon>
        <taxon>Enterobacterales</taxon>
        <taxon>Morganellaceae</taxon>
        <taxon>Xenorhabdus</taxon>
    </lineage>
</organism>
<keyword evidence="6" id="KW-0378">Hydrolase</keyword>
<dbReference type="EMBL" id="AP028978">
    <property type="protein sequence ID" value="BET95525.1"/>
    <property type="molecule type" value="Genomic_DNA"/>
</dbReference>
<feature type="domain" description="Replication gene A protein-like" evidence="7">
    <location>
        <begin position="1"/>
        <end position="62"/>
    </location>
</feature>
<accession>A0ABM8JS69</accession>
<sequence>MHRNDLRIFGIRVAEPHHDGTPHWHMLFFMQPDQAEQVRNIMREYALQEDSHELRTEKALKAAVSC</sequence>
<name>A0ABM8JS69_9GAMM</name>
<protein>
    <recommendedName>
        <fullName evidence="7">Replication gene A protein-like domain-containing protein</fullName>
    </recommendedName>
</protein>
<gene>
    <name evidence="8" type="ORF">TCT1_04460</name>
</gene>
<evidence type="ECO:0000259" key="7">
    <source>
        <dbReference type="Pfam" id="PF05840"/>
    </source>
</evidence>
<proteinExistence type="inferred from homology"/>
<reference evidence="8 9" key="1">
    <citation type="submission" date="2023-10" db="EMBL/GenBank/DDBJ databases">
        <title>Xenorhabdus taiwanensis sp. nov., a symbiotic bacterium associated with the entomopathogenic nematode Steinernema taiwanensis.</title>
        <authorList>
            <person name="Tseng C.T."/>
            <person name="Shu H.Y."/>
            <person name="Chen M.H."/>
            <person name="Fang Y.J."/>
            <person name="Wu T.L."/>
            <person name="Lin Y.C."/>
            <person name="Huang C.J."/>
        </authorList>
    </citation>
    <scope>NUCLEOTIDE SEQUENCE [LARGE SCALE GENOMIC DNA]</scope>
    <source>
        <strain evidence="8 9">TCT-1</strain>
    </source>
</reference>
<comment type="similarity">
    <text evidence="2">Belongs to the phage GPA family.</text>
</comment>
<evidence type="ECO:0000313" key="9">
    <source>
        <dbReference type="Proteomes" id="UP001529514"/>
    </source>
</evidence>
<keyword evidence="9" id="KW-1185">Reference proteome</keyword>
<evidence type="ECO:0000256" key="3">
    <source>
        <dbReference type="ARBA" id="ARBA00022705"/>
    </source>
</evidence>
<comment type="function">
    <text evidence="1">Possible endonuclease which induces a single-strand cut and initiates DNA replication.</text>
</comment>
<evidence type="ECO:0000313" key="8">
    <source>
        <dbReference type="EMBL" id="BET95525.1"/>
    </source>
</evidence>
<keyword evidence="3" id="KW-0235">DNA replication</keyword>
<dbReference type="Pfam" id="PF05840">
    <property type="entry name" value="Phage_GPA"/>
    <property type="match status" value="1"/>
</dbReference>
<evidence type="ECO:0000256" key="6">
    <source>
        <dbReference type="ARBA" id="ARBA00022801"/>
    </source>
</evidence>
<evidence type="ECO:0000256" key="4">
    <source>
        <dbReference type="ARBA" id="ARBA00022722"/>
    </source>
</evidence>